<dbReference type="InterPro" id="IPR036188">
    <property type="entry name" value="FAD/NAD-bd_sf"/>
</dbReference>
<dbReference type="InterPro" id="IPR050982">
    <property type="entry name" value="Auxin_biosynth/cation_transpt"/>
</dbReference>
<dbReference type="Gene3D" id="3.50.50.60">
    <property type="entry name" value="FAD/NAD(P)-binding domain"/>
    <property type="match status" value="1"/>
</dbReference>
<gene>
    <name evidence="2" type="ORF">AA106556_0802</name>
</gene>
<dbReference type="EMBL" id="BAQB01000008">
    <property type="protein sequence ID" value="GBR45539.1"/>
    <property type="molecule type" value="Genomic_DNA"/>
</dbReference>
<dbReference type="Pfam" id="PF13738">
    <property type="entry name" value="Pyr_redox_3"/>
    <property type="match status" value="1"/>
</dbReference>
<accession>A0ABQ0QI77</accession>
<dbReference type="PANTHER" id="PTHR43539:SF91">
    <property type="entry name" value="FAD-DEPENDENT URATE HYDROXYLASE"/>
    <property type="match status" value="1"/>
</dbReference>
<dbReference type="PRINTS" id="PR00411">
    <property type="entry name" value="PNDRDTASEI"/>
</dbReference>
<evidence type="ECO:0000256" key="1">
    <source>
        <dbReference type="ARBA" id="ARBA00023002"/>
    </source>
</evidence>
<evidence type="ECO:0000313" key="3">
    <source>
        <dbReference type="Proteomes" id="UP001062443"/>
    </source>
</evidence>
<sequence length="491" mass="54409">MIKALMTVKHGAADRLKELSAKAKEDLAKIAYASGEWSLTRQHKGQHVLDVAIIGAGQGGLAASFALRRLGVTNTQIFERASEGKEGPWTTFARMITLRTPKHVTGPDLGIPSLTPQSWFEARYGADAWRKLDKIPRQDWQSYLDWLRQTLALPVEYGAALTHIGWEDGVIRLTLNGIEGQRDVFTRKLVLATGIDGGGEWFIPEFIKNNVPKEYYAHTHEAIDFEALRGKRIGVLGAGASAFDNAATALEAGAGRVELAFRRKELPKVNPYRWMENAGFLAHFAKLPDITRWRFMNHIYGLNQPPPQDTFWRCRQFESFTLLPATPWLSASVSEDGKTVEVQTPDGVRVYDFLIVGTGFTVDLARRPEMCDVAPAVACWQDRFSAPKGEENALLSCHPYLGDHFQFLPKDPQSPQADMLSAIHNFTFSATPSMGLSGSSISGMRFGVERLARGIAEDLFVQDGDLHLGSLLSYQAAELISLEPPPEGWGE</sequence>
<keyword evidence="3" id="KW-1185">Reference proteome</keyword>
<dbReference type="SUPFAM" id="SSF51905">
    <property type="entry name" value="FAD/NAD(P)-binding domain"/>
    <property type="match status" value="1"/>
</dbReference>
<protein>
    <submittedName>
        <fullName evidence="2">Oxidoreductase</fullName>
    </submittedName>
</protein>
<organism evidence="2 3">
    <name type="scientific">Neokomagataea tanensis NBRC 106556</name>
    <dbReference type="NCBI Taxonomy" id="1223519"/>
    <lineage>
        <taxon>Bacteria</taxon>
        <taxon>Pseudomonadati</taxon>
        <taxon>Pseudomonadota</taxon>
        <taxon>Alphaproteobacteria</taxon>
        <taxon>Acetobacterales</taxon>
        <taxon>Acetobacteraceae</taxon>
        <taxon>Neokomagataea</taxon>
    </lineage>
</organism>
<name>A0ABQ0QI77_9PROT</name>
<reference evidence="2" key="1">
    <citation type="submission" date="2013-04" db="EMBL/GenBank/DDBJ databases">
        <title>The genome sequencing project of 58 acetic acid bacteria.</title>
        <authorList>
            <person name="Okamoto-Kainuma A."/>
            <person name="Ishikawa M."/>
            <person name="Umino S."/>
            <person name="Koizumi Y."/>
            <person name="Shiwa Y."/>
            <person name="Yoshikawa H."/>
            <person name="Matsutani M."/>
            <person name="Matsushita K."/>
        </authorList>
    </citation>
    <scope>NUCLEOTIDE SEQUENCE</scope>
    <source>
        <strain evidence="2">NBRC 106556</strain>
    </source>
</reference>
<comment type="caution">
    <text evidence="2">The sequence shown here is derived from an EMBL/GenBank/DDBJ whole genome shotgun (WGS) entry which is preliminary data.</text>
</comment>
<dbReference type="PANTHER" id="PTHR43539">
    <property type="entry name" value="FLAVIN-BINDING MONOOXYGENASE-LIKE PROTEIN (AFU_ORTHOLOGUE AFUA_4G09220)"/>
    <property type="match status" value="1"/>
</dbReference>
<evidence type="ECO:0000313" key="2">
    <source>
        <dbReference type="EMBL" id="GBR45539.1"/>
    </source>
</evidence>
<proteinExistence type="predicted"/>
<keyword evidence="1" id="KW-0560">Oxidoreductase</keyword>
<dbReference type="Proteomes" id="UP001062443">
    <property type="component" value="Unassembled WGS sequence"/>
</dbReference>